<organism evidence="9 10">
    <name type="scientific">Paramecium octaurelia</name>
    <dbReference type="NCBI Taxonomy" id="43137"/>
    <lineage>
        <taxon>Eukaryota</taxon>
        <taxon>Sar</taxon>
        <taxon>Alveolata</taxon>
        <taxon>Ciliophora</taxon>
        <taxon>Intramacronucleata</taxon>
        <taxon>Oligohymenophorea</taxon>
        <taxon>Peniculida</taxon>
        <taxon>Parameciidae</taxon>
        <taxon>Paramecium</taxon>
    </lineage>
</organism>
<dbReference type="GO" id="GO:0003677">
    <property type="term" value="F:DNA binding"/>
    <property type="evidence" value="ECO:0007669"/>
    <property type="project" value="InterPro"/>
</dbReference>
<evidence type="ECO:0000256" key="3">
    <source>
        <dbReference type="ARBA" id="ARBA00009232"/>
    </source>
</evidence>
<evidence type="ECO:0000256" key="7">
    <source>
        <dbReference type="ARBA" id="ARBA00023204"/>
    </source>
</evidence>
<proteinExistence type="inferred from homology"/>
<evidence type="ECO:0000256" key="4">
    <source>
        <dbReference type="ARBA" id="ARBA00012000"/>
    </source>
</evidence>
<dbReference type="EC" id="3.2.2.21" evidence="4"/>
<keyword evidence="5" id="KW-0227">DNA damage</keyword>
<keyword evidence="7" id="KW-0234">DNA repair</keyword>
<dbReference type="GO" id="GO:0003905">
    <property type="term" value="F:alkylbase DNA N-glycosylase activity"/>
    <property type="evidence" value="ECO:0007669"/>
    <property type="project" value="UniProtKB-EC"/>
</dbReference>
<protein>
    <recommendedName>
        <fullName evidence="4">DNA-3-methyladenine glycosylase II</fullName>
        <ecNumber evidence="4">3.2.2.21</ecNumber>
    </recommendedName>
    <alternativeName>
        <fullName evidence="8">3-methyladenine DNA glycosidase</fullName>
    </alternativeName>
</protein>
<dbReference type="FunFam" id="3.10.300.10:FF:000001">
    <property type="entry name" value="Putative 3-methyladenine DNA glycosylase"/>
    <property type="match status" value="1"/>
</dbReference>
<evidence type="ECO:0000256" key="6">
    <source>
        <dbReference type="ARBA" id="ARBA00022801"/>
    </source>
</evidence>
<gene>
    <name evidence="9" type="ORF">POCTA_138.1.T1270125</name>
</gene>
<evidence type="ECO:0000313" key="9">
    <source>
        <dbReference type="EMBL" id="CAD8202534.1"/>
    </source>
</evidence>
<name>A0A8S1XQ74_PAROT</name>
<comment type="caution">
    <text evidence="9">The sequence shown here is derived from an EMBL/GenBank/DDBJ whole genome shotgun (WGS) entry which is preliminary data.</text>
</comment>
<comment type="catalytic activity">
    <reaction evidence="1">
        <text>Hydrolysis of alkylated DNA, releasing 3-methyladenine, 3-methylguanine, 7-methylguanine and 7-methyladenine.</text>
        <dbReference type="EC" id="3.2.2.21"/>
    </reaction>
</comment>
<dbReference type="GO" id="GO:0006284">
    <property type="term" value="P:base-excision repair"/>
    <property type="evidence" value="ECO:0007669"/>
    <property type="project" value="InterPro"/>
</dbReference>
<reference evidence="9" key="1">
    <citation type="submission" date="2021-01" db="EMBL/GenBank/DDBJ databases">
        <authorList>
            <consortium name="Genoscope - CEA"/>
            <person name="William W."/>
        </authorList>
    </citation>
    <scope>NUCLEOTIDE SEQUENCE</scope>
</reference>
<dbReference type="OMA" id="ANWMFNI"/>
<keyword evidence="6" id="KW-0378">Hydrolase</keyword>
<dbReference type="CDD" id="cd00540">
    <property type="entry name" value="AAG"/>
    <property type="match status" value="1"/>
</dbReference>
<comment type="function">
    <text evidence="2">Hydrolysis of the deoxyribose N-glycosidic bond to excise 3-methyladenine, and 7-methylguanine from the damaged DNA polymer formed by alkylation lesions.</text>
</comment>
<dbReference type="PANTHER" id="PTHR10429">
    <property type="entry name" value="DNA-3-METHYLADENINE GLYCOSYLASE"/>
    <property type="match status" value="1"/>
</dbReference>
<dbReference type="OrthoDB" id="6353017at2759"/>
<evidence type="ECO:0000256" key="1">
    <source>
        <dbReference type="ARBA" id="ARBA00000086"/>
    </source>
</evidence>
<dbReference type="EMBL" id="CAJJDP010000127">
    <property type="protein sequence ID" value="CAD8202534.1"/>
    <property type="molecule type" value="Genomic_DNA"/>
</dbReference>
<dbReference type="NCBIfam" id="TIGR00567">
    <property type="entry name" value="3mg"/>
    <property type="match status" value="1"/>
</dbReference>
<evidence type="ECO:0000256" key="8">
    <source>
        <dbReference type="ARBA" id="ARBA00033426"/>
    </source>
</evidence>
<sequence>MECIYYNLIKFQCITKQILKDTPLQTWHQSIIKIKQKDNLDQQEKPVAKKIKKNEANPAEEYEMVETMLTADFYKADVVELAQKLIGKIIVRQLPQGEVRAIIVETEAYKAPEDKACHAYNNKKTDRTKYFWQDGGHLYVYSIYGNNYCLNITAATKDDPEAVLIRAVQPLSFDIIKEIRKTKSTKLQDLSNGPGKCGGCLLLDKSHNGLNLCDQKSGMYLIDNKKQYEIGVSARINIDYAEEWKDKPWRFYVKNNSFVSKG</sequence>
<dbReference type="AlphaFoldDB" id="A0A8S1XQ74"/>
<dbReference type="PANTHER" id="PTHR10429:SF0">
    <property type="entry name" value="DNA-3-METHYLADENINE GLYCOSYLASE"/>
    <property type="match status" value="1"/>
</dbReference>
<accession>A0A8S1XQ74</accession>
<dbReference type="InterPro" id="IPR003180">
    <property type="entry name" value="MPG"/>
</dbReference>
<dbReference type="Proteomes" id="UP000683925">
    <property type="component" value="Unassembled WGS sequence"/>
</dbReference>
<evidence type="ECO:0000256" key="2">
    <source>
        <dbReference type="ARBA" id="ARBA00002421"/>
    </source>
</evidence>
<evidence type="ECO:0000256" key="5">
    <source>
        <dbReference type="ARBA" id="ARBA00022763"/>
    </source>
</evidence>
<comment type="similarity">
    <text evidence="3">Belongs to the DNA glycosylase MPG family.</text>
</comment>
<keyword evidence="10" id="KW-1185">Reference proteome</keyword>
<evidence type="ECO:0000313" key="10">
    <source>
        <dbReference type="Proteomes" id="UP000683925"/>
    </source>
</evidence>
<dbReference type="HAMAP" id="MF_00527">
    <property type="entry name" value="3MGH"/>
    <property type="match status" value="1"/>
</dbReference>
<dbReference type="Pfam" id="PF02245">
    <property type="entry name" value="Pur_DNA_glyco"/>
    <property type="match status" value="1"/>
</dbReference>